<dbReference type="SUPFAM" id="SSF46689">
    <property type="entry name" value="Homeodomain-like"/>
    <property type="match status" value="1"/>
</dbReference>
<reference evidence="2" key="1">
    <citation type="submission" date="2023-06" db="EMBL/GenBank/DDBJ databases">
        <authorList>
            <person name="Kurt Z."/>
        </authorList>
    </citation>
    <scope>NUCLEOTIDE SEQUENCE</scope>
</reference>
<dbReference type="InterPro" id="IPR009057">
    <property type="entry name" value="Homeodomain-like_sf"/>
</dbReference>
<comment type="caution">
    <text evidence="2">The sequence shown here is derived from an EMBL/GenBank/DDBJ whole genome shotgun (WGS) entry which is preliminary data.</text>
</comment>
<dbReference type="AlphaFoldDB" id="A0AA86S499"/>
<reference evidence="3 4" key="2">
    <citation type="submission" date="2024-07" db="EMBL/GenBank/DDBJ databases">
        <authorList>
            <person name="Akdeniz Z."/>
        </authorList>
    </citation>
    <scope>NUCLEOTIDE SEQUENCE [LARGE SCALE GENOMIC DNA]</scope>
</reference>
<dbReference type="SMART" id="SM00717">
    <property type="entry name" value="SANT"/>
    <property type="match status" value="1"/>
</dbReference>
<sequence>MKITQLWSEEECKQFAILIKKYFNDFHQIACEMNRTYTQIRSHYYNILRKQNIEEKENKDNLKPNMVKKLSFIIFDNLQQTDYQ</sequence>
<evidence type="ECO:0000313" key="4">
    <source>
        <dbReference type="Proteomes" id="UP001642409"/>
    </source>
</evidence>
<organism evidence="2">
    <name type="scientific">Hexamita inflata</name>
    <dbReference type="NCBI Taxonomy" id="28002"/>
    <lineage>
        <taxon>Eukaryota</taxon>
        <taxon>Metamonada</taxon>
        <taxon>Diplomonadida</taxon>
        <taxon>Hexamitidae</taxon>
        <taxon>Hexamitinae</taxon>
        <taxon>Hexamita</taxon>
    </lineage>
</organism>
<dbReference type="InterPro" id="IPR017930">
    <property type="entry name" value="Myb_dom"/>
</dbReference>
<name>A0AA86S499_9EUKA</name>
<dbReference type="Pfam" id="PF13921">
    <property type="entry name" value="Myb_DNA-bind_6"/>
    <property type="match status" value="1"/>
</dbReference>
<evidence type="ECO:0000313" key="2">
    <source>
        <dbReference type="EMBL" id="CAI9977795.1"/>
    </source>
</evidence>
<dbReference type="CDD" id="cd00167">
    <property type="entry name" value="SANT"/>
    <property type="match status" value="1"/>
</dbReference>
<evidence type="ECO:0000259" key="1">
    <source>
        <dbReference type="PROSITE" id="PS51294"/>
    </source>
</evidence>
<gene>
    <name evidence="3" type="ORF">HINF_LOCUS35085</name>
    <name evidence="2" type="ORF">HINF_LOCUS65440</name>
</gene>
<dbReference type="Proteomes" id="UP001642409">
    <property type="component" value="Unassembled WGS sequence"/>
</dbReference>
<dbReference type="Gene3D" id="1.10.10.60">
    <property type="entry name" value="Homeodomain-like"/>
    <property type="match status" value="1"/>
</dbReference>
<dbReference type="InterPro" id="IPR001005">
    <property type="entry name" value="SANT/Myb"/>
</dbReference>
<keyword evidence="4" id="KW-1185">Reference proteome</keyword>
<feature type="domain" description="HTH myb-type" evidence="1">
    <location>
        <begin position="1"/>
        <end position="52"/>
    </location>
</feature>
<protein>
    <submittedName>
        <fullName evidence="2">SANT/Myb domain</fullName>
    </submittedName>
    <submittedName>
        <fullName evidence="3">SANT/Myb_domain</fullName>
    </submittedName>
</protein>
<dbReference type="EMBL" id="CATOUU010001180">
    <property type="protein sequence ID" value="CAI9977795.1"/>
    <property type="molecule type" value="Genomic_DNA"/>
</dbReference>
<accession>A0AA86S499</accession>
<dbReference type="EMBL" id="CAXDID020000126">
    <property type="protein sequence ID" value="CAL6033682.1"/>
    <property type="molecule type" value="Genomic_DNA"/>
</dbReference>
<evidence type="ECO:0000313" key="3">
    <source>
        <dbReference type="EMBL" id="CAL6033682.1"/>
    </source>
</evidence>
<proteinExistence type="predicted"/>
<dbReference type="PROSITE" id="PS51294">
    <property type="entry name" value="HTH_MYB"/>
    <property type="match status" value="1"/>
</dbReference>